<reference evidence="3 4" key="1">
    <citation type="submission" date="2021-07" db="EMBL/GenBank/DDBJ databases">
        <title>Whole Genome Sequence of Nocardia Iowensis.</title>
        <authorList>
            <person name="Lamm A."/>
            <person name="Collins-Fairclough A.M."/>
            <person name="Bunk B."/>
            <person name="Sproer C."/>
        </authorList>
    </citation>
    <scope>NUCLEOTIDE SEQUENCE [LARGE SCALE GENOMIC DNA]</scope>
    <source>
        <strain evidence="3 4">NRRL 5646</strain>
    </source>
</reference>
<dbReference type="PROSITE" id="PS51257">
    <property type="entry name" value="PROKAR_LIPOPROTEIN"/>
    <property type="match status" value="1"/>
</dbReference>
<dbReference type="Pfam" id="PF10604">
    <property type="entry name" value="Polyketide_cyc2"/>
    <property type="match status" value="1"/>
</dbReference>
<evidence type="ECO:0000256" key="2">
    <source>
        <dbReference type="SAM" id="SignalP"/>
    </source>
</evidence>
<name>A0ABX8RX64_NOCIO</name>
<feature type="region of interest" description="Disordered" evidence="1">
    <location>
        <begin position="33"/>
        <end position="52"/>
    </location>
</feature>
<dbReference type="InterPro" id="IPR019587">
    <property type="entry name" value="Polyketide_cyclase/dehydratase"/>
</dbReference>
<sequence length="218" mass="23459">MSNPQIRRQTRVRTALFLVPLAAAFALTACSSDESDTGRAEPSQQTAAHPASLTCGGLGIDDAKIRYRTETLIKAPLRAIWELQTGVERWPAWQQPVTSIKRLDQGPLREGSRFQWTTPAPATATTPATTLVITSSVQQVQPDNCIRWSGPAVGDGLGIDNGVHVWTFTEVDGGVLVRTEENWSGAQVEADVPTSTAFLGAGLEAWLKDLKAAAEARP</sequence>
<dbReference type="RefSeq" id="WP_218476715.1">
    <property type="nucleotide sequence ID" value="NZ_BAABJN010000018.1"/>
</dbReference>
<dbReference type="Proteomes" id="UP000694257">
    <property type="component" value="Chromosome"/>
</dbReference>
<keyword evidence="2" id="KW-0732">Signal</keyword>
<keyword evidence="4" id="KW-1185">Reference proteome</keyword>
<accession>A0ABX8RX64</accession>
<dbReference type="EMBL" id="CP078145">
    <property type="protein sequence ID" value="QXN94237.1"/>
    <property type="molecule type" value="Genomic_DNA"/>
</dbReference>
<feature type="signal peptide" evidence="2">
    <location>
        <begin position="1"/>
        <end position="31"/>
    </location>
</feature>
<gene>
    <name evidence="3" type="ORF">KV110_14965</name>
</gene>
<organism evidence="3 4">
    <name type="scientific">Nocardia iowensis</name>
    <dbReference type="NCBI Taxonomy" id="204891"/>
    <lineage>
        <taxon>Bacteria</taxon>
        <taxon>Bacillati</taxon>
        <taxon>Actinomycetota</taxon>
        <taxon>Actinomycetes</taxon>
        <taxon>Mycobacteriales</taxon>
        <taxon>Nocardiaceae</taxon>
        <taxon>Nocardia</taxon>
    </lineage>
</organism>
<evidence type="ECO:0000313" key="4">
    <source>
        <dbReference type="Proteomes" id="UP000694257"/>
    </source>
</evidence>
<proteinExistence type="predicted"/>
<feature type="chain" id="PRO_5045816475" evidence="2">
    <location>
        <begin position="32"/>
        <end position="218"/>
    </location>
</feature>
<evidence type="ECO:0000256" key="1">
    <source>
        <dbReference type="SAM" id="MobiDB-lite"/>
    </source>
</evidence>
<evidence type="ECO:0000313" key="3">
    <source>
        <dbReference type="EMBL" id="QXN94237.1"/>
    </source>
</evidence>
<protein>
    <submittedName>
        <fullName evidence="3">SRPBCC family protein</fullName>
    </submittedName>
</protein>